<dbReference type="GO" id="GO:0005524">
    <property type="term" value="F:ATP binding"/>
    <property type="evidence" value="ECO:0007669"/>
    <property type="project" value="UniProtKB-KW"/>
</dbReference>
<dbReference type="GO" id="GO:0043138">
    <property type="term" value="F:3'-5' DNA helicase activity"/>
    <property type="evidence" value="ECO:0007669"/>
    <property type="project" value="TreeGrafter"/>
</dbReference>
<proteinExistence type="predicted"/>
<dbReference type="GO" id="GO:0009378">
    <property type="term" value="F:four-way junction helicase activity"/>
    <property type="evidence" value="ECO:0007669"/>
    <property type="project" value="TreeGrafter"/>
</dbReference>
<evidence type="ECO:0000313" key="5">
    <source>
        <dbReference type="EnsemblMetazoa" id="GPPI049570-PA"/>
    </source>
</evidence>
<dbReference type="AlphaFoldDB" id="A0A1B0C5C4"/>
<evidence type="ECO:0000256" key="1">
    <source>
        <dbReference type="ARBA" id="ARBA00022741"/>
    </source>
</evidence>
<dbReference type="GO" id="GO:0016787">
    <property type="term" value="F:hydrolase activity"/>
    <property type="evidence" value="ECO:0007669"/>
    <property type="project" value="UniProtKB-KW"/>
</dbReference>
<dbReference type="EMBL" id="JXJN01025931">
    <property type="status" value="NOT_ANNOTATED_CDS"/>
    <property type="molecule type" value="Genomic_DNA"/>
</dbReference>
<keyword evidence="3" id="KW-0347">Helicase</keyword>
<dbReference type="VEuPathDB" id="VectorBase:GPPI049570"/>
<dbReference type="EnsemblMetazoa" id="GPPI049570-RA">
    <property type="protein sequence ID" value="GPPI049570-PA"/>
    <property type="gene ID" value="GPPI049570"/>
</dbReference>
<evidence type="ECO:0000313" key="6">
    <source>
        <dbReference type="Proteomes" id="UP000092460"/>
    </source>
</evidence>
<accession>A0A1B0C5C4</accession>
<reference evidence="5" key="2">
    <citation type="submission" date="2020-05" db="UniProtKB">
        <authorList>
            <consortium name="EnsemblMetazoa"/>
        </authorList>
    </citation>
    <scope>IDENTIFICATION</scope>
    <source>
        <strain evidence="5">IAEA</strain>
    </source>
</reference>
<dbReference type="GO" id="GO:0036297">
    <property type="term" value="P:interstrand cross-link repair"/>
    <property type="evidence" value="ECO:0007669"/>
    <property type="project" value="TreeGrafter"/>
</dbReference>
<keyword evidence="4" id="KW-0067">ATP-binding</keyword>
<organism evidence="5 6">
    <name type="scientific">Glossina palpalis gambiensis</name>
    <dbReference type="NCBI Taxonomy" id="67801"/>
    <lineage>
        <taxon>Eukaryota</taxon>
        <taxon>Metazoa</taxon>
        <taxon>Ecdysozoa</taxon>
        <taxon>Arthropoda</taxon>
        <taxon>Hexapoda</taxon>
        <taxon>Insecta</taxon>
        <taxon>Pterygota</taxon>
        <taxon>Neoptera</taxon>
        <taxon>Endopterygota</taxon>
        <taxon>Diptera</taxon>
        <taxon>Brachycera</taxon>
        <taxon>Muscomorpha</taxon>
        <taxon>Hippoboscoidea</taxon>
        <taxon>Glossinidae</taxon>
        <taxon>Glossina</taxon>
    </lineage>
</organism>
<evidence type="ECO:0000256" key="2">
    <source>
        <dbReference type="ARBA" id="ARBA00022801"/>
    </source>
</evidence>
<dbReference type="STRING" id="67801.A0A1B0C5C4"/>
<dbReference type="Proteomes" id="UP000092460">
    <property type="component" value="Unassembled WGS sequence"/>
</dbReference>
<reference evidence="6" key="1">
    <citation type="submission" date="2015-01" db="EMBL/GenBank/DDBJ databases">
        <authorList>
            <person name="Aksoy S."/>
            <person name="Warren W."/>
            <person name="Wilson R.K."/>
        </authorList>
    </citation>
    <scope>NUCLEOTIDE SEQUENCE [LARGE SCALE GENOMIC DNA]</scope>
    <source>
        <strain evidence="6">IAEA</strain>
    </source>
</reference>
<sequence length="190" mass="21629">MWKDVVSQSRETPGRTQDDVAEVCRNLLINHLEIRWDNSIDVSPYVHKRHMQTVVVSLGEQIQEIRQNLLQIIDPYLRQLIEAEVLSGHKENINRNFLLYEQKKLRERSLRHGNHPLHATVNSNFRHFHQKSLMQKIKQQVGPNPFEGLCSASATVSCSICLANFPRVSGPVASSTGVTQTTLQRADAQA</sequence>
<protein>
    <submittedName>
        <fullName evidence="5">Uncharacterized protein</fullName>
    </submittedName>
</protein>
<dbReference type="PANTHER" id="PTHR14025:SF20">
    <property type="entry name" value="FANCONI ANEMIA GROUP M PROTEIN"/>
    <property type="match status" value="1"/>
</dbReference>
<evidence type="ECO:0000256" key="4">
    <source>
        <dbReference type="ARBA" id="ARBA00022840"/>
    </source>
</evidence>
<keyword evidence="6" id="KW-1185">Reference proteome</keyword>
<evidence type="ECO:0000256" key="3">
    <source>
        <dbReference type="ARBA" id="ARBA00022806"/>
    </source>
</evidence>
<dbReference type="GO" id="GO:0045003">
    <property type="term" value="P:double-strand break repair via synthesis-dependent strand annealing"/>
    <property type="evidence" value="ECO:0007669"/>
    <property type="project" value="TreeGrafter"/>
</dbReference>
<dbReference type="PANTHER" id="PTHR14025">
    <property type="entry name" value="FANCONI ANEMIA GROUP M FANCM FAMILY MEMBER"/>
    <property type="match status" value="1"/>
</dbReference>
<dbReference type="GO" id="GO:0000400">
    <property type="term" value="F:four-way junction DNA binding"/>
    <property type="evidence" value="ECO:0007669"/>
    <property type="project" value="TreeGrafter"/>
</dbReference>
<keyword evidence="2" id="KW-0378">Hydrolase</keyword>
<keyword evidence="1" id="KW-0547">Nucleotide-binding</keyword>
<name>A0A1B0C5C4_9MUSC</name>
<dbReference type="Gene3D" id="1.20.1320.20">
    <property type="entry name" value="hef helicase domain"/>
    <property type="match status" value="1"/>
</dbReference>